<feature type="transmembrane region" description="Helical" evidence="1">
    <location>
        <begin position="293"/>
        <end position="316"/>
    </location>
</feature>
<dbReference type="RefSeq" id="WP_344090850.1">
    <property type="nucleotide sequence ID" value="NZ_BAAAOG010000001.1"/>
</dbReference>
<reference evidence="3" key="1">
    <citation type="journal article" date="2019" name="Int. J. Syst. Evol. Microbiol.">
        <title>The Global Catalogue of Microorganisms (GCM) 10K type strain sequencing project: providing services to taxonomists for standard genome sequencing and annotation.</title>
        <authorList>
            <consortium name="The Broad Institute Genomics Platform"/>
            <consortium name="The Broad Institute Genome Sequencing Center for Infectious Disease"/>
            <person name="Wu L."/>
            <person name="Ma J."/>
        </authorList>
    </citation>
    <scope>NUCLEOTIDE SEQUENCE [LARGE SCALE GENOMIC DNA]</scope>
    <source>
        <strain evidence="3">JCM 14901</strain>
    </source>
</reference>
<feature type="transmembrane region" description="Helical" evidence="1">
    <location>
        <begin position="172"/>
        <end position="189"/>
    </location>
</feature>
<feature type="transmembrane region" description="Helical" evidence="1">
    <location>
        <begin position="268"/>
        <end position="286"/>
    </location>
</feature>
<dbReference type="EMBL" id="BAAAOG010000001">
    <property type="protein sequence ID" value="GAA1946058.1"/>
    <property type="molecule type" value="Genomic_DNA"/>
</dbReference>
<evidence type="ECO:0008006" key="4">
    <source>
        <dbReference type="Google" id="ProtNLM"/>
    </source>
</evidence>
<keyword evidence="3" id="KW-1185">Reference proteome</keyword>
<accession>A0ABP5BKB2</accession>
<evidence type="ECO:0000313" key="3">
    <source>
        <dbReference type="Proteomes" id="UP001499933"/>
    </source>
</evidence>
<evidence type="ECO:0000313" key="2">
    <source>
        <dbReference type="EMBL" id="GAA1946058.1"/>
    </source>
</evidence>
<feature type="transmembrane region" description="Helical" evidence="1">
    <location>
        <begin position="196"/>
        <end position="212"/>
    </location>
</feature>
<keyword evidence="1" id="KW-0812">Transmembrane</keyword>
<protein>
    <recommendedName>
        <fullName evidence="4">Glycosyltransferase RgtA/B/C/D-like domain-containing protein</fullName>
    </recommendedName>
</protein>
<comment type="caution">
    <text evidence="2">The sequence shown here is derived from an EMBL/GenBank/DDBJ whole genome shotgun (WGS) entry which is preliminary data.</text>
</comment>
<feature type="transmembrane region" description="Helical" evidence="1">
    <location>
        <begin position="431"/>
        <end position="455"/>
    </location>
</feature>
<organism evidence="2 3">
    <name type="scientific">Microbacterium deminutum</name>
    <dbReference type="NCBI Taxonomy" id="344164"/>
    <lineage>
        <taxon>Bacteria</taxon>
        <taxon>Bacillati</taxon>
        <taxon>Actinomycetota</taxon>
        <taxon>Actinomycetes</taxon>
        <taxon>Micrococcales</taxon>
        <taxon>Microbacteriaceae</taxon>
        <taxon>Microbacterium</taxon>
    </lineage>
</organism>
<evidence type="ECO:0000256" key="1">
    <source>
        <dbReference type="SAM" id="Phobius"/>
    </source>
</evidence>
<name>A0ABP5BKB2_9MICO</name>
<feature type="transmembrane region" description="Helical" evidence="1">
    <location>
        <begin position="364"/>
        <end position="382"/>
    </location>
</feature>
<feature type="transmembrane region" description="Helical" evidence="1">
    <location>
        <begin position="336"/>
        <end position="357"/>
    </location>
</feature>
<proteinExistence type="predicted"/>
<sequence length="590" mass="63033">MSRRRWLPVSISTVVAVGLYAAIQLRVVLTAAPGPMQALRTAFRHDQLGYLSIVADVASGNLQSHEPVTETGVNHYPRAYYTLIGLISRGFELTPVSAWNIGSAVLQLAAVAVLSVTMSRLSRRWWVGMLAPLPFFTGTLATLQSGSWYTHLDEHAVLWGPFGAMFPNNGETAGLSVITMVLCALAWVWTRPARRPSRVVVSLVSAAALGALSAVQTYSYLTGMYIIAAIVAIYFLQGARVWWFVATLGAVGIVWVAGPAIADRVGQLPMLMFGLLPTVPGLILGVKASRGWLALYAAVAAVAAAPQIVWTVSGLVTGDPFLTYRVASNVDLGVAHPPTIIASLPVVLPLVLVLGVAWRWRNRIGIAALLGTGATAALLSMNDLWGANAEPYRFWIEMFFLGGVVTTLAACHLGGLPSAARHRVATAGGKILLRTTAVACAVVYAVSLLDLWGFIHDPKMNATWNPHSSRDTALADAARTAARNSDSLVLTDRCIDPRTVKVTSAAPIAYFYLGMAWPERVDAVAEIMSQRDQGKVSASTLAASDTGWLLSDSHCSTALTFSAVDKEAFAVYPYSDPHGSGTITVWRLSP</sequence>
<feature type="transmembrane region" description="Helical" evidence="1">
    <location>
        <begin position="241"/>
        <end position="262"/>
    </location>
</feature>
<feature type="transmembrane region" description="Helical" evidence="1">
    <location>
        <begin position="125"/>
        <end position="143"/>
    </location>
</feature>
<feature type="transmembrane region" description="Helical" evidence="1">
    <location>
        <begin position="218"/>
        <end position="236"/>
    </location>
</feature>
<keyword evidence="1" id="KW-0472">Membrane</keyword>
<feature type="transmembrane region" description="Helical" evidence="1">
    <location>
        <begin position="394"/>
        <end position="419"/>
    </location>
</feature>
<dbReference type="Proteomes" id="UP001499933">
    <property type="component" value="Unassembled WGS sequence"/>
</dbReference>
<keyword evidence="1" id="KW-1133">Transmembrane helix</keyword>
<gene>
    <name evidence="2" type="ORF">GCM10009776_05130</name>
</gene>
<feature type="transmembrane region" description="Helical" evidence="1">
    <location>
        <begin position="98"/>
        <end position="118"/>
    </location>
</feature>